<accession>A0A371G2H3</accession>
<comment type="caution">
    <text evidence="1">The sequence shown here is derived from an EMBL/GenBank/DDBJ whole genome shotgun (WGS) entry which is preliminary data.</text>
</comment>
<keyword evidence="2" id="KW-1185">Reference proteome</keyword>
<name>A0A371G2H3_MUCPR</name>
<dbReference type="PANTHER" id="PTHR32108:SF9">
    <property type="entry name" value="REVERSE TRANSCRIPTASE RNASE H-LIKE DOMAIN-CONTAINING PROTEIN"/>
    <property type="match status" value="1"/>
</dbReference>
<sequence length="352" mass="39910">MGRDPLSFIIHQQEEFTDHLIYKCPRLFLISILKYSEKVEQPSIDEVNIARVGGVTRSGRIYAPKDTKKEDAPERRNITIAKKARITEKEKEENVEFLKFISQSEYELMDQLKQTPANISLLSLLMNSENHRKVLIKVLNEAHVDKNISVEKLEGIVGHIIVNNYATFSDAEIPVEGRGHSRALNILVKCLNHLLTKVLVDNGSLLNVLPKAMLDKLPYDKNKIRSSSTIVRAFDESRREVGGEIKIPIQVEPFEFQIHFQVMDIKPAYNCLFGRPWIHAASVVPSSVHQKLKFIIGDKLVIISREKDLMVACPKSAGHVEANEEALETAFQSLEITNTTLVIKTKSRKPDP</sequence>
<feature type="non-terminal residue" evidence="1">
    <location>
        <position position="1"/>
    </location>
</feature>
<evidence type="ECO:0008006" key="3">
    <source>
        <dbReference type="Google" id="ProtNLM"/>
    </source>
</evidence>
<dbReference type="InterPro" id="IPR021109">
    <property type="entry name" value="Peptidase_aspartic_dom_sf"/>
</dbReference>
<dbReference type="Proteomes" id="UP000257109">
    <property type="component" value="Unassembled WGS sequence"/>
</dbReference>
<dbReference type="OrthoDB" id="1736143at2759"/>
<dbReference type="CDD" id="cd00303">
    <property type="entry name" value="retropepsin_like"/>
    <property type="match status" value="1"/>
</dbReference>
<dbReference type="EMBL" id="QJKJ01006965">
    <property type="protein sequence ID" value="RDX84728.1"/>
    <property type="molecule type" value="Genomic_DNA"/>
</dbReference>
<protein>
    <recommendedName>
        <fullName evidence="3">Gag-asp_proteas domain-containing protein</fullName>
    </recommendedName>
</protein>
<dbReference type="Gene3D" id="2.40.70.10">
    <property type="entry name" value="Acid Proteases"/>
    <property type="match status" value="1"/>
</dbReference>
<organism evidence="1 2">
    <name type="scientific">Mucuna pruriens</name>
    <name type="common">Velvet bean</name>
    <name type="synonym">Dolichos pruriens</name>
    <dbReference type="NCBI Taxonomy" id="157652"/>
    <lineage>
        <taxon>Eukaryota</taxon>
        <taxon>Viridiplantae</taxon>
        <taxon>Streptophyta</taxon>
        <taxon>Embryophyta</taxon>
        <taxon>Tracheophyta</taxon>
        <taxon>Spermatophyta</taxon>
        <taxon>Magnoliopsida</taxon>
        <taxon>eudicotyledons</taxon>
        <taxon>Gunneridae</taxon>
        <taxon>Pentapetalae</taxon>
        <taxon>rosids</taxon>
        <taxon>fabids</taxon>
        <taxon>Fabales</taxon>
        <taxon>Fabaceae</taxon>
        <taxon>Papilionoideae</taxon>
        <taxon>50 kb inversion clade</taxon>
        <taxon>NPAAA clade</taxon>
        <taxon>indigoferoid/millettioid clade</taxon>
        <taxon>Phaseoleae</taxon>
        <taxon>Mucuna</taxon>
    </lineage>
</organism>
<dbReference type="PANTHER" id="PTHR32108">
    <property type="entry name" value="DNA-DIRECTED RNA POLYMERASE SUBUNIT ALPHA"/>
    <property type="match status" value="1"/>
</dbReference>
<evidence type="ECO:0000313" key="2">
    <source>
        <dbReference type="Proteomes" id="UP000257109"/>
    </source>
</evidence>
<gene>
    <name evidence="1" type="ORF">CR513_34179</name>
</gene>
<reference evidence="1" key="1">
    <citation type="submission" date="2018-05" db="EMBL/GenBank/DDBJ databases">
        <title>Draft genome of Mucuna pruriens seed.</title>
        <authorList>
            <person name="Nnadi N.E."/>
            <person name="Vos R."/>
            <person name="Hasami M.H."/>
            <person name="Devisetty U.K."/>
            <person name="Aguiy J.C."/>
        </authorList>
    </citation>
    <scope>NUCLEOTIDE SEQUENCE [LARGE SCALE GENOMIC DNA]</scope>
    <source>
        <strain evidence="1">JCA_2017</strain>
    </source>
</reference>
<proteinExistence type="predicted"/>
<dbReference type="AlphaFoldDB" id="A0A371G2H3"/>
<evidence type="ECO:0000313" key="1">
    <source>
        <dbReference type="EMBL" id="RDX84728.1"/>
    </source>
</evidence>